<evidence type="ECO:0000256" key="5">
    <source>
        <dbReference type="ARBA" id="ARBA00022771"/>
    </source>
</evidence>
<feature type="domain" description="C2H2-type" evidence="12">
    <location>
        <begin position="260"/>
        <end position="287"/>
    </location>
</feature>
<evidence type="ECO:0000313" key="14">
    <source>
        <dbReference type="Proteomes" id="UP001054837"/>
    </source>
</evidence>
<comment type="subcellular location">
    <subcellularLocation>
        <location evidence="1">Nucleus</location>
    </subcellularLocation>
</comment>
<accession>A0AAV4UQK0</accession>
<keyword evidence="3" id="KW-0479">Metal-binding</keyword>
<keyword evidence="5 10" id="KW-0863">Zinc-finger</keyword>
<dbReference type="Gene3D" id="3.30.160.60">
    <property type="entry name" value="Classic Zinc Finger"/>
    <property type="match status" value="3"/>
</dbReference>
<dbReference type="FunFam" id="3.30.160.60:FF:000557">
    <property type="entry name" value="zinc finger and SCAN domain-containing protein 29"/>
    <property type="match status" value="1"/>
</dbReference>
<keyword evidence="7" id="KW-0805">Transcription regulation</keyword>
<evidence type="ECO:0000256" key="1">
    <source>
        <dbReference type="ARBA" id="ARBA00004123"/>
    </source>
</evidence>
<dbReference type="InterPro" id="IPR036236">
    <property type="entry name" value="Znf_C2H2_sf"/>
</dbReference>
<reference evidence="13 14" key="1">
    <citation type="submission" date="2021-06" db="EMBL/GenBank/DDBJ databases">
        <title>Caerostris darwini draft genome.</title>
        <authorList>
            <person name="Kono N."/>
            <person name="Arakawa K."/>
        </authorList>
    </citation>
    <scope>NUCLEOTIDE SEQUENCE [LARGE SCALE GENOMIC DNA]</scope>
</reference>
<proteinExistence type="inferred from homology"/>
<evidence type="ECO:0000256" key="8">
    <source>
        <dbReference type="ARBA" id="ARBA00023163"/>
    </source>
</evidence>
<evidence type="ECO:0000256" key="4">
    <source>
        <dbReference type="ARBA" id="ARBA00022737"/>
    </source>
</evidence>
<name>A0AAV4UQK0_9ARAC</name>
<feature type="compositionally biased region" description="Polar residues" evidence="11">
    <location>
        <begin position="194"/>
        <end position="204"/>
    </location>
</feature>
<comment type="similarity">
    <text evidence="2">Belongs to the krueppel C2H2-type zinc-finger protein family.</text>
</comment>
<evidence type="ECO:0000256" key="10">
    <source>
        <dbReference type="PROSITE-ProRule" id="PRU00042"/>
    </source>
</evidence>
<dbReference type="Pfam" id="PF00096">
    <property type="entry name" value="zf-C2H2"/>
    <property type="match status" value="3"/>
</dbReference>
<comment type="caution">
    <text evidence="13">The sequence shown here is derived from an EMBL/GenBank/DDBJ whole genome shotgun (WGS) entry which is preliminary data.</text>
</comment>
<dbReference type="PANTHER" id="PTHR23235">
    <property type="entry name" value="KRUEPPEL-LIKE TRANSCRIPTION FACTOR"/>
    <property type="match status" value="1"/>
</dbReference>
<dbReference type="EMBL" id="BPLQ01011747">
    <property type="protein sequence ID" value="GIY60047.1"/>
    <property type="molecule type" value="Genomic_DNA"/>
</dbReference>
<dbReference type="FunFam" id="3.30.160.60:FF:000003">
    <property type="entry name" value="Zinc finger protein 3 homolog"/>
    <property type="match status" value="1"/>
</dbReference>
<dbReference type="GO" id="GO:0005634">
    <property type="term" value="C:nucleus"/>
    <property type="evidence" value="ECO:0007669"/>
    <property type="project" value="UniProtKB-SubCell"/>
</dbReference>
<feature type="domain" description="C2H2-type" evidence="12">
    <location>
        <begin position="232"/>
        <end position="259"/>
    </location>
</feature>
<feature type="region of interest" description="Disordered" evidence="11">
    <location>
        <begin position="167"/>
        <end position="204"/>
    </location>
</feature>
<keyword evidence="14" id="KW-1185">Reference proteome</keyword>
<dbReference type="SMART" id="SM00355">
    <property type="entry name" value="ZnF_C2H2"/>
    <property type="match status" value="3"/>
</dbReference>
<dbReference type="AlphaFoldDB" id="A0AAV4UQK0"/>
<evidence type="ECO:0000256" key="2">
    <source>
        <dbReference type="ARBA" id="ARBA00006991"/>
    </source>
</evidence>
<organism evidence="13 14">
    <name type="scientific">Caerostris darwini</name>
    <dbReference type="NCBI Taxonomy" id="1538125"/>
    <lineage>
        <taxon>Eukaryota</taxon>
        <taxon>Metazoa</taxon>
        <taxon>Ecdysozoa</taxon>
        <taxon>Arthropoda</taxon>
        <taxon>Chelicerata</taxon>
        <taxon>Arachnida</taxon>
        <taxon>Araneae</taxon>
        <taxon>Araneomorphae</taxon>
        <taxon>Entelegynae</taxon>
        <taxon>Araneoidea</taxon>
        <taxon>Araneidae</taxon>
        <taxon>Caerostris</taxon>
    </lineage>
</organism>
<evidence type="ECO:0000313" key="13">
    <source>
        <dbReference type="EMBL" id="GIY60047.1"/>
    </source>
</evidence>
<dbReference type="GO" id="GO:0000978">
    <property type="term" value="F:RNA polymerase II cis-regulatory region sequence-specific DNA binding"/>
    <property type="evidence" value="ECO:0007669"/>
    <property type="project" value="TreeGrafter"/>
</dbReference>
<dbReference type="GO" id="GO:0008270">
    <property type="term" value="F:zinc ion binding"/>
    <property type="evidence" value="ECO:0007669"/>
    <property type="project" value="UniProtKB-KW"/>
</dbReference>
<dbReference type="InterPro" id="IPR013087">
    <property type="entry name" value="Znf_C2H2_type"/>
</dbReference>
<dbReference type="PROSITE" id="PS00028">
    <property type="entry name" value="ZINC_FINGER_C2H2_1"/>
    <property type="match status" value="2"/>
</dbReference>
<evidence type="ECO:0000256" key="6">
    <source>
        <dbReference type="ARBA" id="ARBA00022833"/>
    </source>
</evidence>
<dbReference type="GO" id="GO:0000981">
    <property type="term" value="F:DNA-binding transcription factor activity, RNA polymerase II-specific"/>
    <property type="evidence" value="ECO:0007669"/>
    <property type="project" value="TreeGrafter"/>
</dbReference>
<keyword evidence="9" id="KW-0539">Nucleus</keyword>
<keyword evidence="6" id="KW-0862">Zinc</keyword>
<evidence type="ECO:0000256" key="7">
    <source>
        <dbReference type="ARBA" id="ARBA00023015"/>
    </source>
</evidence>
<dbReference type="Proteomes" id="UP001054837">
    <property type="component" value="Unassembled WGS sequence"/>
</dbReference>
<sequence>MQHFAASSITTTKPQTSVPIRSKNLHIHQLCNDVQRMKIKSFKNIEDERKADSFGETFKDGSEDPALFETLLRVQVGRNMQNRPGTGNATSSDRPADLFHRMLGPRNPISSDIGAEGGQNAVRSSENLQQSADYCFSQRTSNKKNLSNANDSLIGCSVWNKKMRYSEINPNESSRQPLGPSIRGTSYKADMTSGGESSSSHKIQSNTSSSFKECFGSAFSSSKKSRDQGKKHVCDVCKKEFPFLSKLKAHMPTHTGQRPFVCNTYKRAFSDPSNLRRHKRTHTGQKPYICEICQQTFNQSSNLKSHKDIHSGIILHCDYCDFETPQKKGAE</sequence>
<dbReference type="SUPFAM" id="SSF57667">
    <property type="entry name" value="beta-beta-alpha zinc fingers"/>
    <property type="match status" value="2"/>
</dbReference>
<evidence type="ECO:0000256" key="9">
    <source>
        <dbReference type="ARBA" id="ARBA00023242"/>
    </source>
</evidence>
<gene>
    <name evidence="13" type="ORF">CDAR_25621</name>
</gene>
<keyword evidence="4" id="KW-0677">Repeat</keyword>
<protein>
    <recommendedName>
        <fullName evidence="12">C2H2-type domain-containing protein</fullName>
    </recommendedName>
</protein>
<dbReference type="PROSITE" id="PS50157">
    <property type="entry name" value="ZINC_FINGER_C2H2_2"/>
    <property type="match status" value="3"/>
</dbReference>
<feature type="domain" description="C2H2-type" evidence="12">
    <location>
        <begin position="288"/>
        <end position="312"/>
    </location>
</feature>
<dbReference type="FunFam" id="3.30.160.60:FF:000761">
    <property type="entry name" value="Zinc finger protein 449"/>
    <property type="match status" value="1"/>
</dbReference>
<dbReference type="PANTHER" id="PTHR23235:SF142">
    <property type="entry name" value="ZINC FINGER PROTEIN 384"/>
    <property type="match status" value="1"/>
</dbReference>
<evidence type="ECO:0000256" key="3">
    <source>
        <dbReference type="ARBA" id="ARBA00022723"/>
    </source>
</evidence>
<evidence type="ECO:0000256" key="11">
    <source>
        <dbReference type="SAM" id="MobiDB-lite"/>
    </source>
</evidence>
<evidence type="ECO:0000259" key="12">
    <source>
        <dbReference type="PROSITE" id="PS50157"/>
    </source>
</evidence>
<keyword evidence="8" id="KW-0804">Transcription</keyword>